<comment type="caution">
    <text evidence="3">The sequence shown here is derived from an EMBL/GenBank/DDBJ whole genome shotgun (WGS) entry which is preliminary data.</text>
</comment>
<reference evidence="3" key="1">
    <citation type="journal article" date="2021" name="Front. Plant Sci.">
        <title>Chromosome-Scale Genome Assembly for Chinese Sour Jujube and Insights Into Its Genome Evolution and Domestication Signature.</title>
        <authorList>
            <person name="Shen L.-Y."/>
            <person name="Luo H."/>
            <person name="Wang X.-L."/>
            <person name="Wang X.-M."/>
            <person name="Qiu X.-J."/>
            <person name="Liu H."/>
            <person name="Zhou S.-S."/>
            <person name="Jia K.-H."/>
            <person name="Nie S."/>
            <person name="Bao Y.-T."/>
            <person name="Zhang R.-G."/>
            <person name="Yun Q.-Z."/>
            <person name="Chai Y.-H."/>
            <person name="Lu J.-Y."/>
            <person name="Li Y."/>
            <person name="Zhao S.-W."/>
            <person name="Mao J.-F."/>
            <person name="Jia S.-G."/>
            <person name="Mao Y.-M."/>
        </authorList>
    </citation>
    <scope>NUCLEOTIDE SEQUENCE</scope>
    <source>
        <strain evidence="3">AT0</strain>
        <tissue evidence="3">Leaf</tissue>
    </source>
</reference>
<evidence type="ECO:0000313" key="4">
    <source>
        <dbReference type="Proteomes" id="UP000813462"/>
    </source>
</evidence>
<evidence type="ECO:0000256" key="2">
    <source>
        <dbReference type="ARBA" id="ARBA00022729"/>
    </source>
</evidence>
<dbReference type="PANTHER" id="PTHR33227">
    <property type="entry name" value="STIGMA-SPECIFIC STIG1-LIKE PROTEIN 3"/>
    <property type="match status" value="1"/>
</dbReference>
<evidence type="ECO:0000313" key="3">
    <source>
        <dbReference type="EMBL" id="KAH7512562.1"/>
    </source>
</evidence>
<gene>
    <name evidence="3" type="ORF">FEM48_Zijuj12G0103600</name>
</gene>
<protein>
    <recommendedName>
        <fullName evidence="5">Protein GRIM REAPER-like</fullName>
    </recommendedName>
</protein>
<evidence type="ECO:0008006" key="5">
    <source>
        <dbReference type="Google" id="ProtNLM"/>
    </source>
</evidence>
<keyword evidence="2" id="KW-0732">Signal</keyword>
<dbReference type="PANTHER" id="PTHR33227:SF6">
    <property type="entry name" value="PROTEIN GRIM REAPER"/>
    <property type="match status" value="1"/>
</dbReference>
<dbReference type="Pfam" id="PF04885">
    <property type="entry name" value="Stig1"/>
    <property type="match status" value="1"/>
</dbReference>
<dbReference type="Proteomes" id="UP000813462">
    <property type="component" value="Unassembled WGS sequence"/>
</dbReference>
<sequence>MAFPFSNNINEDDLEEYVLDNPIPTNFISRGGRFLSNANTVQKGAKCDPKAKVKKDNINVCNGVLANGAKSLLYCCKLKCQDILGDINNCGKCGKKCKHGQLCCNGVCTNIISNVKHCGKCGKRCQRGIECELGICGYA</sequence>
<name>A0A978UCR9_ZIZJJ</name>
<organism evidence="3 4">
    <name type="scientific">Ziziphus jujuba var. spinosa</name>
    <dbReference type="NCBI Taxonomy" id="714518"/>
    <lineage>
        <taxon>Eukaryota</taxon>
        <taxon>Viridiplantae</taxon>
        <taxon>Streptophyta</taxon>
        <taxon>Embryophyta</taxon>
        <taxon>Tracheophyta</taxon>
        <taxon>Spermatophyta</taxon>
        <taxon>Magnoliopsida</taxon>
        <taxon>eudicotyledons</taxon>
        <taxon>Gunneridae</taxon>
        <taxon>Pentapetalae</taxon>
        <taxon>rosids</taxon>
        <taxon>fabids</taxon>
        <taxon>Rosales</taxon>
        <taxon>Rhamnaceae</taxon>
        <taxon>Paliureae</taxon>
        <taxon>Ziziphus</taxon>
    </lineage>
</organism>
<dbReference type="EMBL" id="JAEACU010000012">
    <property type="protein sequence ID" value="KAH7512562.1"/>
    <property type="molecule type" value="Genomic_DNA"/>
</dbReference>
<accession>A0A978UCR9</accession>
<evidence type="ECO:0000256" key="1">
    <source>
        <dbReference type="ARBA" id="ARBA00006010"/>
    </source>
</evidence>
<comment type="similarity">
    <text evidence="1">Belongs to the STIG1 family.</text>
</comment>
<dbReference type="InterPro" id="IPR006969">
    <property type="entry name" value="Stig-like"/>
</dbReference>
<dbReference type="AlphaFoldDB" id="A0A978UCR9"/>
<proteinExistence type="inferred from homology"/>